<feature type="compositionally biased region" description="Polar residues" evidence="6">
    <location>
        <begin position="55"/>
        <end position="66"/>
    </location>
</feature>
<organism evidence="8 9">
    <name type="scientific">Rhododendron williamsianum</name>
    <dbReference type="NCBI Taxonomy" id="262921"/>
    <lineage>
        <taxon>Eukaryota</taxon>
        <taxon>Viridiplantae</taxon>
        <taxon>Streptophyta</taxon>
        <taxon>Embryophyta</taxon>
        <taxon>Tracheophyta</taxon>
        <taxon>Spermatophyta</taxon>
        <taxon>Magnoliopsida</taxon>
        <taxon>eudicotyledons</taxon>
        <taxon>Gunneridae</taxon>
        <taxon>Pentapetalae</taxon>
        <taxon>asterids</taxon>
        <taxon>Ericales</taxon>
        <taxon>Ericaceae</taxon>
        <taxon>Ericoideae</taxon>
        <taxon>Rhodoreae</taxon>
        <taxon>Rhododendron</taxon>
    </lineage>
</organism>
<sequence>MESGSSSNPPERPTTQKVLKLGSMLPRLEPFVPRRGHDPKELRSWAKKTGFVSNLSGETGISVSQTDRNDKIENTELDLEKGLDRTGSTSPKIEIDPVLGRTRKRGIEIEPFWKRNNGALEMREGTGRGESQRKRNGAEPSLGAREEVSKVGFNGNGNGDRVVKDDGHQVRTTATVAEPKRDEGFVESDEGIDVYPDGGESAHGGGSGSSRMKLGLRENSGFVPLIYYGLQHYLSLAGSLIFIPLIIVPTMGGTDGDTATVISTMLLVSGITTILHSYFGTRLPLVQGSSFVYLAPALVIINSEEFRNLTEHKFRHIMKELQGAIIVSSIFQSFLGFSGLMTILVRLINPVVVAPTVAAVGLAFFSYGFPQAGSCAEISLPLILLVLIFTLVSILFSISNVIWLNVSAWVPLSVTIIWAYAFFLTAGGAFNYKGCNPSIPSSNILVDACRKHAYTMKHCRTDVSNAWTTAAWVRIPYPLQWGIPIFRFRTVFMMIIVGTYHIASVRINSKPPTPGIVSRGVGVEGFCSALAGLWGTGTGSTTLTENAHTINITKVASRRAVEIGAVFLIFFSFIGKVGAILASIPQALAAAILCFIWALIVALGLSTLQYCQSGSFRNMTIVGVSLFLGLSIPAYFQQYQPDTSLILPSYLVPYAAASSGPVYSGSRQVSHFFHITSSAFCFRMVGLIVAS</sequence>
<feature type="compositionally biased region" description="Basic and acidic residues" evidence="6">
    <location>
        <begin position="121"/>
        <end position="137"/>
    </location>
</feature>
<feature type="transmembrane region" description="Helical" evidence="7">
    <location>
        <begin position="587"/>
        <end position="606"/>
    </location>
</feature>
<feature type="transmembrane region" description="Helical" evidence="7">
    <location>
        <begin position="409"/>
        <end position="432"/>
    </location>
</feature>
<protein>
    <recommendedName>
        <fullName evidence="10">Nucleobase-ascorbate transporter 11</fullName>
    </recommendedName>
</protein>
<keyword evidence="5 7" id="KW-0472">Membrane</keyword>
<dbReference type="PANTHER" id="PTHR11119">
    <property type="entry name" value="XANTHINE-URACIL / VITAMIN C PERMEASE FAMILY MEMBER"/>
    <property type="match status" value="1"/>
</dbReference>
<name>A0A6A4KWT8_9ERIC</name>
<feature type="transmembrane region" description="Helical" evidence="7">
    <location>
        <begin position="351"/>
        <end position="370"/>
    </location>
</feature>
<keyword evidence="4 7" id="KW-1133">Transmembrane helix</keyword>
<feature type="transmembrane region" description="Helical" evidence="7">
    <location>
        <begin position="225"/>
        <end position="247"/>
    </location>
</feature>
<comment type="subcellular location">
    <subcellularLocation>
        <location evidence="1">Membrane</location>
        <topology evidence="1">Multi-pass membrane protein</topology>
    </subcellularLocation>
</comment>
<evidence type="ECO:0000313" key="8">
    <source>
        <dbReference type="EMBL" id="KAE9450055.1"/>
    </source>
</evidence>
<comment type="caution">
    <text evidence="8">The sequence shown here is derived from an EMBL/GenBank/DDBJ whole genome shotgun (WGS) entry which is preliminary data.</text>
</comment>
<evidence type="ECO:0000256" key="6">
    <source>
        <dbReference type="SAM" id="MobiDB-lite"/>
    </source>
</evidence>
<feature type="transmembrane region" description="Helical" evidence="7">
    <location>
        <begin position="560"/>
        <end position="581"/>
    </location>
</feature>
<dbReference type="InterPro" id="IPR006043">
    <property type="entry name" value="NCS2"/>
</dbReference>
<evidence type="ECO:0000256" key="7">
    <source>
        <dbReference type="SAM" id="Phobius"/>
    </source>
</evidence>
<feature type="region of interest" description="Disordered" evidence="6">
    <location>
        <begin position="55"/>
        <end position="74"/>
    </location>
</feature>
<dbReference type="GO" id="GO:0016020">
    <property type="term" value="C:membrane"/>
    <property type="evidence" value="ECO:0007669"/>
    <property type="project" value="UniProtKB-SubCell"/>
</dbReference>
<evidence type="ECO:0000256" key="5">
    <source>
        <dbReference type="ARBA" id="ARBA00023136"/>
    </source>
</evidence>
<feature type="non-terminal residue" evidence="8">
    <location>
        <position position="1"/>
    </location>
</feature>
<feature type="transmembrane region" description="Helical" evidence="7">
    <location>
        <begin position="324"/>
        <end position="345"/>
    </location>
</feature>
<dbReference type="Pfam" id="PF00860">
    <property type="entry name" value="Xan_ur_permease"/>
    <property type="match status" value="1"/>
</dbReference>
<evidence type="ECO:0000256" key="2">
    <source>
        <dbReference type="ARBA" id="ARBA00008821"/>
    </source>
</evidence>
<dbReference type="AlphaFoldDB" id="A0A6A4KWT8"/>
<proteinExistence type="inferred from homology"/>
<evidence type="ECO:0000256" key="4">
    <source>
        <dbReference type="ARBA" id="ARBA00022989"/>
    </source>
</evidence>
<evidence type="ECO:0008006" key="10">
    <source>
        <dbReference type="Google" id="ProtNLM"/>
    </source>
</evidence>
<dbReference type="GO" id="GO:0022857">
    <property type="term" value="F:transmembrane transporter activity"/>
    <property type="evidence" value="ECO:0007669"/>
    <property type="project" value="InterPro"/>
</dbReference>
<feature type="transmembrane region" description="Helical" evidence="7">
    <location>
        <begin position="618"/>
        <end position="636"/>
    </location>
</feature>
<accession>A0A6A4KWT8</accession>
<gene>
    <name evidence="8" type="ORF">C3L33_18045</name>
</gene>
<dbReference type="OrthoDB" id="1641903at2759"/>
<feature type="transmembrane region" description="Helical" evidence="7">
    <location>
        <begin position="259"/>
        <end position="279"/>
    </location>
</feature>
<evidence type="ECO:0000256" key="3">
    <source>
        <dbReference type="ARBA" id="ARBA00022692"/>
    </source>
</evidence>
<feature type="transmembrane region" description="Helical" evidence="7">
    <location>
        <begin position="382"/>
        <end position="403"/>
    </location>
</feature>
<keyword evidence="9" id="KW-1185">Reference proteome</keyword>
<comment type="similarity">
    <text evidence="2">Belongs to the nucleobase:cation symporter-2 (NCS2) (TC 2.A.40) family.</text>
</comment>
<reference evidence="8 9" key="1">
    <citation type="journal article" date="2019" name="Genome Biol. Evol.">
        <title>The Rhododendron genome and chromosomal organization provide insight into shared whole-genome duplications across the heath family (Ericaceae).</title>
        <authorList>
            <person name="Soza V.L."/>
            <person name="Lindsley D."/>
            <person name="Waalkes A."/>
            <person name="Ramage E."/>
            <person name="Patwardhan R.P."/>
            <person name="Burton J.N."/>
            <person name="Adey A."/>
            <person name="Kumar A."/>
            <person name="Qiu R."/>
            <person name="Shendure J."/>
            <person name="Hall B."/>
        </authorList>
    </citation>
    <scope>NUCLEOTIDE SEQUENCE [LARGE SCALE GENOMIC DNA]</scope>
    <source>
        <strain evidence="8">RSF 1966-606</strain>
    </source>
</reference>
<dbReference type="EMBL" id="QEFC01003092">
    <property type="protein sequence ID" value="KAE9450055.1"/>
    <property type="molecule type" value="Genomic_DNA"/>
</dbReference>
<feature type="region of interest" description="Disordered" evidence="6">
    <location>
        <begin position="119"/>
        <end position="164"/>
    </location>
</feature>
<dbReference type="Proteomes" id="UP000428333">
    <property type="component" value="Linkage Group LG11"/>
</dbReference>
<evidence type="ECO:0000256" key="1">
    <source>
        <dbReference type="ARBA" id="ARBA00004141"/>
    </source>
</evidence>
<keyword evidence="3 7" id="KW-0812">Transmembrane</keyword>
<evidence type="ECO:0000313" key="9">
    <source>
        <dbReference type="Proteomes" id="UP000428333"/>
    </source>
</evidence>